<keyword evidence="2" id="KW-1185">Reference proteome</keyword>
<comment type="caution">
    <text evidence="1">The sequence shown here is derived from an EMBL/GenBank/DDBJ whole genome shotgun (WGS) entry which is preliminary data.</text>
</comment>
<proteinExistence type="predicted"/>
<evidence type="ECO:0000313" key="1">
    <source>
        <dbReference type="EMBL" id="GAA3730739.1"/>
    </source>
</evidence>
<dbReference type="EMBL" id="BAABDD010000003">
    <property type="protein sequence ID" value="GAA3730739.1"/>
    <property type="molecule type" value="Genomic_DNA"/>
</dbReference>
<protein>
    <recommendedName>
        <fullName evidence="3">Transposase</fullName>
    </recommendedName>
</protein>
<dbReference type="Proteomes" id="UP001500908">
    <property type="component" value="Unassembled WGS sequence"/>
</dbReference>
<sequence>MYLMTRVSRVIDPSVHHLATCVNDAADAEMVARHLADWSSRKRALFRLFDVAAALDGLKRTELLTGA</sequence>
<evidence type="ECO:0000313" key="2">
    <source>
        <dbReference type="Proteomes" id="UP001500908"/>
    </source>
</evidence>
<evidence type="ECO:0008006" key="3">
    <source>
        <dbReference type="Google" id="ProtNLM"/>
    </source>
</evidence>
<accession>A0ABP7F3G1</accession>
<gene>
    <name evidence="1" type="ORF">GCM10022402_09260</name>
</gene>
<reference evidence="2" key="1">
    <citation type="journal article" date="2019" name="Int. J. Syst. Evol. Microbiol.">
        <title>The Global Catalogue of Microorganisms (GCM) 10K type strain sequencing project: providing services to taxonomists for standard genome sequencing and annotation.</title>
        <authorList>
            <consortium name="The Broad Institute Genomics Platform"/>
            <consortium name="The Broad Institute Genome Sequencing Center for Infectious Disease"/>
            <person name="Wu L."/>
            <person name="Ma J."/>
        </authorList>
    </citation>
    <scope>NUCLEOTIDE SEQUENCE [LARGE SCALE GENOMIC DNA]</scope>
    <source>
        <strain evidence="2">JCM 17137</strain>
    </source>
</reference>
<organism evidence="1 2">
    <name type="scientific">Salinactinospora qingdaonensis</name>
    <dbReference type="NCBI Taxonomy" id="702744"/>
    <lineage>
        <taxon>Bacteria</taxon>
        <taxon>Bacillati</taxon>
        <taxon>Actinomycetota</taxon>
        <taxon>Actinomycetes</taxon>
        <taxon>Streptosporangiales</taxon>
        <taxon>Nocardiopsidaceae</taxon>
        <taxon>Salinactinospora</taxon>
    </lineage>
</organism>
<name>A0ABP7F3G1_9ACTN</name>